<feature type="domain" description="FAD-binding FR-type" evidence="11">
    <location>
        <begin position="285"/>
        <end position="419"/>
    </location>
</feature>
<protein>
    <recommendedName>
        <fullName evidence="11">FAD-binding FR-type domain-containing protein</fullName>
    </recommendedName>
</protein>
<comment type="caution">
    <text evidence="12">The sequence shown here is derived from an EMBL/GenBank/DDBJ whole genome shotgun (WGS) entry which is preliminary data.</text>
</comment>
<dbReference type="Pfam" id="PF08022">
    <property type="entry name" value="FAD_binding_8"/>
    <property type="match status" value="1"/>
</dbReference>
<dbReference type="Pfam" id="PF08030">
    <property type="entry name" value="NAD_binding_6"/>
    <property type="match status" value="1"/>
</dbReference>
<feature type="transmembrane region" description="Helical" evidence="10">
    <location>
        <begin position="24"/>
        <end position="45"/>
    </location>
</feature>
<proteinExistence type="inferred from homology"/>
<evidence type="ECO:0000313" key="12">
    <source>
        <dbReference type="EMBL" id="KAG5963169.1"/>
    </source>
</evidence>
<feature type="transmembrane region" description="Helical" evidence="10">
    <location>
        <begin position="216"/>
        <end position="234"/>
    </location>
</feature>
<dbReference type="InterPro" id="IPR017927">
    <property type="entry name" value="FAD-bd_FR_type"/>
</dbReference>
<keyword evidence="3" id="KW-0813">Transport</keyword>
<dbReference type="PROSITE" id="PS51384">
    <property type="entry name" value="FAD_FR"/>
    <property type="match status" value="1"/>
</dbReference>
<feature type="transmembrane region" description="Helical" evidence="10">
    <location>
        <begin position="246"/>
        <end position="264"/>
    </location>
</feature>
<organism evidence="12 13">
    <name type="scientific">Claviceps arundinis</name>
    <dbReference type="NCBI Taxonomy" id="1623583"/>
    <lineage>
        <taxon>Eukaryota</taxon>
        <taxon>Fungi</taxon>
        <taxon>Dikarya</taxon>
        <taxon>Ascomycota</taxon>
        <taxon>Pezizomycotina</taxon>
        <taxon>Sordariomycetes</taxon>
        <taxon>Hypocreomycetidae</taxon>
        <taxon>Hypocreales</taxon>
        <taxon>Clavicipitaceae</taxon>
        <taxon>Claviceps</taxon>
    </lineage>
</organism>
<feature type="transmembrane region" description="Helical" evidence="10">
    <location>
        <begin position="187"/>
        <end position="210"/>
    </location>
</feature>
<dbReference type="GO" id="GO:0006826">
    <property type="term" value="P:iron ion transport"/>
    <property type="evidence" value="ECO:0007669"/>
    <property type="project" value="TreeGrafter"/>
</dbReference>
<dbReference type="GO" id="GO:0005886">
    <property type="term" value="C:plasma membrane"/>
    <property type="evidence" value="ECO:0007669"/>
    <property type="project" value="TreeGrafter"/>
</dbReference>
<dbReference type="Pfam" id="PF01794">
    <property type="entry name" value="Ferric_reduct"/>
    <property type="match status" value="1"/>
</dbReference>
<accession>A0A9P7MPF9</accession>
<dbReference type="GO" id="GO:0000293">
    <property type="term" value="F:ferric-chelate reductase activity"/>
    <property type="evidence" value="ECO:0007669"/>
    <property type="project" value="UniProtKB-ARBA"/>
</dbReference>
<evidence type="ECO:0000256" key="7">
    <source>
        <dbReference type="ARBA" id="ARBA00023002"/>
    </source>
</evidence>
<keyword evidence="4 10" id="KW-0812">Transmembrane</keyword>
<evidence type="ECO:0000256" key="2">
    <source>
        <dbReference type="ARBA" id="ARBA00006278"/>
    </source>
</evidence>
<dbReference type="InterPro" id="IPR013112">
    <property type="entry name" value="FAD-bd_8"/>
</dbReference>
<comment type="subcellular location">
    <subcellularLocation>
        <location evidence="1">Membrane</location>
        <topology evidence="1">Multi-pass membrane protein</topology>
    </subcellularLocation>
</comment>
<dbReference type="SUPFAM" id="SSF52343">
    <property type="entry name" value="Ferredoxin reductase-like, C-terminal NADP-linked domain"/>
    <property type="match status" value="1"/>
</dbReference>
<dbReference type="GO" id="GO:0015677">
    <property type="term" value="P:copper ion import"/>
    <property type="evidence" value="ECO:0007669"/>
    <property type="project" value="TreeGrafter"/>
</dbReference>
<evidence type="ECO:0000256" key="4">
    <source>
        <dbReference type="ARBA" id="ARBA00022692"/>
    </source>
</evidence>
<dbReference type="InterPro" id="IPR013130">
    <property type="entry name" value="Fe3_Rdtase_TM_dom"/>
</dbReference>
<dbReference type="InterPro" id="IPR013121">
    <property type="entry name" value="Fe_red_NAD-bd_6"/>
</dbReference>
<dbReference type="Gene3D" id="3.40.50.80">
    <property type="entry name" value="Nucleotide-binding domain of ferredoxin-NADP reductase (FNR) module"/>
    <property type="match status" value="1"/>
</dbReference>
<dbReference type="OrthoDB" id="10006946at2759"/>
<keyword evidence="8" id="KW-0406">Ion transport</keyword>
<dbReference type="InterPro" id="IPR039261">
    <property type="entry name" value="FNR_nucleotide-bd"/>
</dbReference>
<dbReference type="CDD" id="cd06186">
    <property type="entry name" value="NOX_Duox_like_FAD_NADP"/>
    <property type="match status" value="1"/>
</dbReference>
<comment type="similarity">
    <text evidence="2">Belongs to the ferric reductase (FRE) family.</text>
</comment>
<evidence type="ECO:0000256" key="6">
    <source>
        <dbReference type="ARBA" id="ARBA00022989"/>
    </source>
</evidence>
<dbReference type="SFLD" id="SFLDS00052">
    <property type="entry name" value="Ferric_Reductase_Domain"/>
    <property type="match status" value="1"/>
</dbReference>
<dbReference type="EMBL" id="SRPS01000199">
    <property type="protein sequence ID" value="KAG5963169.1"/>
    <property type="molecule type" value="Genomic_DNA"/>
</dbReference>
<evidence type="ECO:0000256" key="9">
    <source>
        <dbReference type="ARBA" id="ARBA00023136"/>
    </source>
</evidence>
<dbReference type="SFLD" id="SFLDG01168">
    <property type="entry name" value="Ferric_reductase_subgroup_(FRE"/>
    <property type="match status" value="1"/>
</dbReference>
<sequence>MAWPYGVAALTEEERQLRRETLDLYACIAHYSAFAPALIFLLYRISRYIPRVTGRVSAPGQQGRYAPVPGSPAVKAAQRRQGIATKLTTQWRSLMWRLGDDVYFAGSHWGQWDEWLLGALWTAWLLVLSIKGTRNDYFHLTKRLGAIAVSQLPIQYLLSLKSLNPFAWVFKSSHEHINRYHRVLGRIIYGLVLLHLILYNAYFIYAGIWLRRIFDFVVFCGLIASLGLHGLIATSTRIVRQLSYRLFFIMHVAVAVLMPVLLFFHAPSARLYIIEAVVVLVVDLAVRRVTTIHAPSTLETIPGTTLLKITSSLPAQSVAKFRATPGSHIYLSIPPSSRTHTVPSSKSSVVDLLFNPFTVATADEQNGTISLVVRVRKGPLTTILSDFSSASATPASETSTEARKTTLAILGPYGTMTAQFNDLLQWCPDRVLLISGGVGATFTLPIYHALQSEVPSAKRHFIWTIRNLGDTTWAVDHGKTILDDPNVHLFLTAGTTAPGDSEDATSGNGGVELSILPRHIDRGNTSNLHRKRPDIQKIVDDTFDHNIGESVAVLVCGPAGMTRDVRSRVGAWAGQGRRIWWHSETFGW</sequence>
<evidence type="ECO:0000256" key="10">
    <source>
        <dbReference type="SAM" id="Phobius"/>
    </source>
</evidence>
<evidence type="ECO:0000256" key="1">
    <source>
        <dbReference type="ARBA" id="ARBA00004141"/>
    </source>
</evidence>
<dbReference type="AlphaFoldDB" id="A0A9P7MPF9"/>
<evidence type="ECO:0000313" key="13">
    <source>
        <dbReference type="Proteomes" id="UP000784919"/>
    </source>
</evidence>
<gene>
    <name evidence="12" type="ORF">E4U56_002841</name>
</gene>
<evidence type="ECO:0000256" key="5">
    <source>
        <dbReference type="ARBA" id="ARBA00022982"/>
    </source>
</evidence>
<reference evidence="12" key="1">
    <citation type="journal article" date="2020" name="bioRxiv">
        <title>Whole genome comparisons of ergot fungi reveals the divergence and evolution of species within the genus Claviceps are the result of varying mechanisms driving genome evolution and host range expansion.</title>
        <authorList>
            <person name="Wyka S.A."/>
            <person name="Mondo S.J."/>
            <person name="Liu M."/>
            <person name="Dettman J."/>
            <person name="Nalam V."/>
            <person name="Broders K.D."/>
        </authorList>
    </citation>
    <scope>NUCLEOTIDE SEQUENCE</scope>
    <source>
        <strain evidence="12">CCC 1102</strain>
    </source>
</reference>
<name>A0A9P7MPF9_9HYPO</name>
<keyword evidence="6 10" id="KW-1133">Transmembrane helix</keyword>
<dbReference type="PANTHER" id="PTHR32361:SF28">
    <property type="entry name" value="FRP1P"/>
    <property type="match status" value="1"/>
</dbReference>
<keyword evidence="9 10" id="KW-0472">Membrane</keyword>
<dbReference type="PANTHER" id="PTHR32361">
    <property type="entry name" value="FERRIC/CUPRIC REDUCTASE TRANSMEMBRANE COMPONENT"/>
    <property type="match status" value="1"/>
</dbReference>
<evidence type="ECO:0000259" key="11">
    <source>
        <dbReference type="PROSITE" id="PS51384"/>
    </source>
</evidence>
<keyword evidence="7" id="KW-0560">Oxidoreductase</keyword>
<evidence type="ECO:0000256" key="8">
    <source>
        <dbReference type="ARBA" id="ARBA00023065"/>
    </source>
</evidence>
<evidence type="ECO:0000256" key="3">
    <source>
        <dbReference type="ARBA" id="ARBA00022448"/>
    </source>
</evidence>
<dbReference type="GO" id="GO:0006879">
    <property type="term" value="P:intracellular iron ion homeostasis"/>
    <property type="evidence" value="ECO:0007669"/>
    <property type="project" value="TreeGrafter"/>
</dbReference>
<keyword evidence="5" id="KW-0249">Electron transport</keyword>
<dbReference type="InterPro" id="IPR051410">
    <property type="entry name" value="Ferric/Cupric_Reductase"/>
</dbReference>
<dbReference type="Proteomes" id="UP000784919">
    <property type="component" value="Unassembled WGS sequence"/>
</dbReference>